<sequence length="157" mass="17461">MLASGFAFGFHLVSVFTACIWFSSSLLLRFFFTSGFYLHPLFLVQFSICAGDCYHKVYWNAFLHYHGLQAENISSFQLNEDLDFPRFQHPFVELCSHPLTLMASQASSLRNPSRSSISGVSSGLQTSGDRANDDELFLQAAGGVNKKGFVYGLGNHT</sequence>
<organism evidence="2 3">
    <name type="scientific">Carnegiea gigantea</name>
    <dbReference type="NCBI Taxonomy" id="171969"/>
    <lineage>
        <taxon>Eukaryota</taxon>
        <taxon>Viridiplantae</taxon>
        <taxon>Streptophyta</taxon>
        <taxon>Embryophyta</taxon>
        <taxon>Tracheophyta</taxon>
        <taxon>Spermatophyta</taxon>
        <taxon>Magnoliopsida</taxon>
        <taxon>eudicotyledons</taxon>
        <taxon>Gunneridae</taxon>
        <taxon>Pentapetalae</taxon>
        <taxon>Caryophyllales</taxon>
        <taxon>Cactineae</taxon>
        <taxon>Cactaceae</taxon>
        <taxon>Cactoideae</taxon>
        <taxon>Echinocereeae</taxon>
        <taxon>Carnegiea</taxon>
    </lineage>
</organism>
<accession>A0A9Q1GJF5</accession>
<feature type="transmembrane region" description="Helical" evidence="1">
    <location>
        <begin position="6"/>
        <end position="32"/>
    </location>
</feature>
<keyword evidence="3" id="KW-1185">Reference proteome</keyword>
<dbReference type="AlphaFoldDB" id="A0A9Q1GJF5"/>
<reference evidence="2" key="1">
    <citation type="submission" date="2022-04" db="EMBL/GenBank/DDBJ databases">
        <title>Carnegiea gigantea Genome sequencing and assembly v2.</title>
        <authorList>
            <person name="Copetti D."/>
            <person name="Sanderson M.J."/>
            <person name="Burquez A."/>
            <person name="Wojciechowski M.F."/>
        </authorList>
    </citation>
    <scope>NUCLEOTIDE SEQUENCE</scope>
    <source>
        <strain evidence="2">SGP5-SGP5p</strain>
        <tissue evidence="2">Aerial part</tissue>
    </source>
</reference>
<name>A0A9Q1GJF5_9CARY</name>
<keyword evidence="1" id="KW-0472">Membrane</keyword>
<proteinExistence type="predicted"/>
<evidence type="ECO:0000256" key="1">
    <source>
        <dbReference type="SAM" id="Phobius"/>
    </source>
</evidence>
<dbReference type="EMBL" id="JAKOGI010003600">
    <property type="protein sequence ID" value="KAJ8420286.1"/>
    <property type="molecule type" value="Genomic_DNA"/>
</dbReference>
<evidence type="ECO:0000313" key="2">
    <source>
        <dbReference type="EMBL" id="KAJ8420286.1"/>
    </source>
</evidence>
<keyword evidence="1" id="KW-0812">Transmembrane</keyword>
<comment type="caution">
    <text evidence="2">The sequence shown here is derived from an EMBL/GenBank/DDBJ whole genome shotgun (WGS) entry which is preliminary data.</text>
</comment>
<gene>
    <name evidence="2" type="ORF">Cgig2_021402</name>
</gene>
<evidence type="ECO:0000313" key="3">
    <source>
        <dbReference type="Proteomes" id="UP001153076"/>
    </source>
</evidence>
<dbReference type="Proteomes" id="UP001153076">
    <property type="component" value="Unassembled WGS sequence"/>
</dbReference>
<protein>
    <submittedName>
        <fullName evidence="2">Uncharacterized protein</fullName>
    </submittedName>
</protein>
<keyword evidence="1" id="KW-1133">Transmembrane helix</keyword>